<gene>
    <name evidence="3" type="ORF">GA0061077_0192</name>
</gene>
<sequence>MKTNKCSTNVRSPIPVTFVALSLVIALLPGLGIASSAYADSPMPQGETIYKPVLTKMLAYNRHIDIANDEIRMDFVLRVAHGQVDVSAPQFCAKNVSASGRSCGLQLKYSYYGNSGLPTSLGYVNTKTSTNGKPDGTGAVAWSKNRDNKYTIQSVDESGEYDYLTISIEADISYAFLPNDQNALGGVPTQQYVYAIVGNETNNGFTSDLNDTAHVTNVAADYPIQLYSNCAGNYSCNGPRSFVGWDGYPSLVGGGQANWGMSTNTSRRLLGPRPIEEGIAPPKSFFTSWYHPSSSSSCSQVTSYYFQWLGLKDGVWVPVNDLTPQAQQVQQSPMSAVAAGTVQSQAAFNDVAPANASKRTLIAKQGSSGGLSPAQAADGSINFKKAKEDQGLDGYFKLVTWPQTTNADGSQDGCSTSENKDIYNPLSDHPNGVQQDMSVEAADALIKNGWTIDTAYYKYSVSLHAPAIDTPADNVHVSKHPVLSGTGTPGAEVKLYAEVAGQPIDPADPNSSTTAGRLVGSVVVSPDGRWSIQDNDNQLTSGTQRYHAIQCKDGIDSSFSNILAVVFGPSPAPTVAASSISIPHTKREYGGELAPASKVKVTGTAAPVKAGDKLEVYATHATQSTIGVLPTGDDVISACTQVIAPGRQTWSCDIDPSFFLRQVSSGDTYVFRARLVDSDGQYSDFSVDQTLVRVDMTPPRIVLDQKLPKDKISGKIYNPPAEDSASGAGTAITVLWPDRTVTEIVADNSGNWSVDIPEGMPSGEAKVAADDAAGNQTGWLSVMLNVPENHQALPFTGGRRWCAMILAGVFLVAYILACFCRSRRYNRKVRT</sequence>
<dbReference type="GO" id="GO:0005975">
    <property type="term" value="P:carbohydrate metabolic process"/>
    <property type="evidence" value="ECO:0007669"/>
    <property type="project" value="UniProtKB-ARBA"/>
</dbReference>
<keyword evidence="1" id="KW-0472">Membrane</keyword>
<evidence type="ECO:0000256" key="1">
    <source>
        <dbReference type="SAM" id="Phobius"/>
    </source>
</evidence>
<dbReference type="STRING" id="1505727.GA0061077_0192"/>
<accession>A0A1C4H0J9</accession>
<feature type="signal peptide" evidence="2">
    <location>
        <begin position="1"/>
        <end position="39"/>
    </location>
</feature>
<name>A0A1C4H0J9_9BIFI</name>
<keyword evidence="1" id="KW-1133">Transmembrane helix</keyword>
<keyword evidence="4" id="KW-1185">Reference proteome</keyword>
<organism evidence="3 4">
    <name type="scientific">Bifidobacterium commune</name>
    <dbReference type="NCBI Taxonomy" id="1505727"/>
    <lineage>
        <taxon>Bacteria</taxon>
        <taxon>Bacillati</taxon>
        <taxon>Actinomycetota</taxon>
        <taxon>Actinomycetes</taxon>
        <taxon>Bifidobacteriales</taxon>
        <taxon>Bifidobacteriaceae</taxon>
        <taxon>Bifidobacterium</taxon>
    </lineage>
</organism>
<dbReference type="AlphaFoldDB" id="A0A1C4H0J9"/>
<dbReference type="EMBL" id="FMBL01000001">
    <property type="protein sequence ID" value="SCC78292.1"/>
    <property type="molecule type" value="Genomic_DNA"/>
</dbReference>
<protein>
    <recommendedName>
        <fullName evidence="5">Bacterial Ig domain-containing protein</fullName>
    </recommendedName>
</protein>
<evidence type="ECO:0000256" key="2">
    <source>
        <dbReference type="SAM" id="SignalP"/>
    </source>
</evidence>
<dbReference type="InterPro" id="IPR013783">
    <property type="entry name" value="Ig-like_fold"/>
</dbReference>
<proteinExistence type="predicted"/>
<dbReference type="Proteomes" id="UP000242610">
    <property type="component" value="Unassembled WGS sequence"/>
</dbReference>
<feature type="chain" id="PRO_5008692861" description="Bacterial Ig domain-containing protein" evidence="2">
    <location>
        <begin position="40"/>
        <end position="831"/>
    </location>
</feature>
<keyword evidence="2" id="KW-0732">Signal</keyword>
<feature type="transmembrane region" description="Helical" evidence="1">
    <location>
        <begin position="801"/>
        <end position="820"/>
    </location>
</feature>
<evidence type="ECO:0000313" key="4">
    <source>
        <dbReference type="Proteomes" id="UP000242610"/>
    </source>
</evidence>
<evidence type="ECO:0000313" key="3">
    <source>
        <dbReference type="EMBL" id="SCC78292.1"/>
    </source>
</evidence>
<reference evidence="4" key="1">
    <citation type="submission" date="2016-08" db="EMBL/GenBank/DDBJ databases">
        <authorList>
            <person name="Varghese N."/>
            <person name="Submissions Spin"/>
        </authorList>
    </citation>
    <scope>NUCLEOTIDE SEQUENCE [LARGE SCALE GENOMIC DNA]</scope>
    <source>
        <strain evidence="4">R-52791</strain>
    </source>
</reference>
<keyword evidence="1" id="KW-0812">Transmembrane</keyword>
<evidence type="ECO:0008006" key="5">
    <source>
        <dbReference type="Google" id="ProtNLM"/>
    </source>
</evidence>
<dbReference type="Gene3D" id="2.60.40.10">
    <property type="entry name" value="Immunoglobulins"/>
    <property type="match status" value="1"/>
</dbReference>